<evidence type="ECO:0000313" key="2">
    <source>
        <dbReference type="Proteomes" id="UP000824169"/>
    </source>
</evidence>
<dbReference type="Proteomes" id="UP000824169">
    <property type="component" value="Unassembled WGS sequence"/>
</dbReference>
<reference evidence="1" key="1">
    <citation type="submission" date="2020-10" db="EMBL/GenBank/DDBJ databases">
        <authorList>
            <person name="Gilroy R."/>
        </authorList>
    </citation>
    <scope>NUCLEOTIDE SEQUENCE</scope>
    <source>
        <strain evidence="1">CHK188-20938</strain>
    </source>
</reference>
<reference evidence="1" key="2">
    <citation type="journal article" date="2021" name="PeerJ">
        <title>Extensive microbial diversity within the chicken gut microbiome revealed by metagenomics and culture.</title>
        <authorList>
            <person name="Gilroy R."/>
            <person name="Ravi A."/>
            <person name="Getino M."/>
            <person name="Pursley I."/>
            <person name="Horton D.L."/>
            <person name="Alikhan N.F."/>
            <person name="Baker D."/>
            <person name="Gharbi K."/>
            <person name="Hall N."/>
            <person name="Watson M."/>
            <person name="Adriaenssens E.M."/>
            <person name="Foster-Nyarko E."/>
            <person name="Jarju S."/>
            <person name="Secka A."/>
            <person name="Antonio M."/>
            <person name="Oren A."/>
            <person name="Chaudhuri R.R."/>
            <person name="La Ragione R."/>
            <person name="Hildebrand F."/>
            <person name="Pallen M.J."/>
        </authorList>
    </citation>
    <scope>NUCLEOTIDE SEQUENCE</scope>
    <source>
        <strain evidence="1">CHK188-20938</strain>
    </source>
</reference>
<comment type="caution">
    <text evidence="1">The sequence shown here is derived from an EMBL/GenBank/DDBJ whole genome shotgun (WGS) entry which is preliminary data.</text>
</comment>
<organism evidence="1 2">
    <name type="scientific">Candidatus Scatomonas pullistercoris</name>
    <dbReference type="NCBI Taxonomy" id="2840920"/>
    <lineage>
        <taxon>Bacteria</taxon>
        <taxon>Bacillati</taxon>
        <taxon>Bacillota</taxon>
        <taxon>Clostridia</taxon>
        <taxon>Lachnospirales</taxon>
        <taxon>Lachnospiraceae</taxon>
        <taxon>Lachnospiraceae incertae sedis</taxon>
        <taxon>Candidatus Scatomonas</taxon>
    </lineage>
</organism>
<proteinExistence type="predicted"/>
<dbReference type="CDD" id="cd00093">
    <property type="entry name" value="HTH_XRE"/>
    <property type="match status" value="1"/>
</dbReference>
<protein>
    <submittedName>
        <fullName evidence="1">Helix-turn-helix transcriptional regulator</fullName>
    </submittedName>
</protein>
<gene>
    <name evidence="1" type="ORF">IAB71_08620</name>
</gene>
<dbReference type="InterPro" id="IPR001387">
    <property type="entry name" value="Cro/C1-type_HTH"/>
</dbReference>
<evidence type="ECO:0000313" key="1">
    <source>
        <dbReference type="EMBL" id="HIV25817.1"/>
    </source>
</evidence>
<accession>A0A9D1P4C5</accession>
<sequence>MSEFSDLLSLLIKAKDINIGSLTSYCDLDRSTMYKLINGRRNPASQEQVRRMAEFMNLSPMEHQTLMDAYQITRIGWDVFYRRRSIVEFILNFQNIHAKSSFYFSAAAPEESAPAPQGEGAVPLSGRVQVSSAIHSLCLRALQEGEGSLSILAQPEHLEALDVAASLLSSPAELAVHHIICINNSRSLLRSRQDYNLQCLTRIIPFFGIGCQYHPYYYYDDVNSHFHNLNFMPCLFLSRSLAVICSSDLKEGILFRTPPLTELLQSRFDSILKSSQPLILSFHSSLGFHLKEFPAVMGSSGDGCSLSAEPCLVPYFSEEFLKKYLRGSLPGSTELLEPVRNYVETISKTLLRNYFTQDGARKFLETGRMHEIPEEYYTPLEYSDRVLLLRRLQSQLAAGRQIRLMNTPLDRFPMNLHIFSSPDLGYILFSGGGKPLNYLLLKEQNLLGGFYDFASTMEECGLLCTAEETDAFLRELIG</sequence>
<dbReference type="AlphaFoldDB" id="A0A9D1P4C5"/>
<name>A0A9D1P4C5_9FIRM</name>
<dbReference type="EMBL" id="DVOO01000027">
    <property type="protein sequence ID" value="HIV25817.1"/>
    <property type="molecule type" value="Genomic_DNA"/>
</dbReference>